<dbReference type="InterPro" id="IPR011057">
    <property type="entry name" value="Mss4-like_sf"/>
</dbReference>
<name>A0A428SU74_9HYPO</name>
<protein>
    <recommendedName>
        <fullName evidence="3">CENP-V/GFA domain-containing protein</fullName>
    </recommendedName>
</protein>
<dbReference type="SUPFAM" id="SSF51316">
    <property type="entry name" value="Mss4-like"/>
    <property type="match status" value="1"/>
</dbReference>
<dbReference type="EMBL" id="NIZV01000349">
    <property type="protein sequence ID" value="RSL93365.1"/>
    <property type="molecule type" value="Genomic_DNA"/>
</dbReference>
<evidence type="ECO:0000313" key="2">
    <source>
        <dbReference type="Proteomes" id="UP000288429"/>
    </source>
</evidence>
<dbReference type="Proteomes" id="UP000288429">
    <property type="component" value="Unassembled WGS sequence"/>
</dbReference>
<organism evidence="1 2">
    <name type="scientific">Fusarium ambrosium</name>
    <dbReference type="NCBI Taxonomy" id="131363"/>
    <lineage>
        <taxon>Eukaryota</taxon>
        <taxon>Fungi</taxon>
        <taxon>Dikarya</taxon>
        <taxon>Ascomycota</taxon>
        <taxon>Pezizomycotina</taxon>
        <taxon>Sordariomycetes</taxon>
        <taxon>Hypocreomycetidae</taxon>
        <taxon>Hypocreales</taxon>
        <taxon>Nectriaceae</taxon>
        <taxon>Fusarium</taxon>
        <taxon>Fusarium solani species complex</taxon>
    </lineage>
</organism>
<evidence type="ECO:0008006" key="3">
    <source>
        <dbReference type="Google" id="ProtNLM"/>
    </source>
</evidence>
<evidence type="ECO:0000313" key="1">
    <source>
        <dbReference type="EMBL" id="RSL93365.1"/>
    </source>
</evidence>
<comment type="caution">
    <text evidence="1">The sequence shown here is derived from an EMBL/GenBank/DDBJ whole genome shotgun (WGS) entry which is preliminary data.</text>
</comment>
<accession>A0A428SU74</accession>
<dbReference type="PANTHER" id="PTHR33337:SF40">
    <property type="entry name" value="CENP-V_GFA DOMAIN-CONTAINING PROTEIN-RELATED"/>
    <property type="match status" value="1"/>
</dbReference>
<reference evidence="1 2" key="1">
    <citation type="submission" date="2017-06" db="EMBL/GenBank/DDBJ databases">
        <title>Cmopartive genomic analysis of Ambrosia Fusariam Clade fungi.</title>
        <authorList>
            <person name="Stajich J.E."/>
            <person name="Carrillo J."/>
            <person name="Kijimoto T."/>
            <person name="Eskalen A."/>
            <person name="O'Donnell K."/>
            <person name="Kasson M."/>
        </authorList>
    </citation>
    <scope>NUCLEOTIDE SEQUENCE [LARGE SCALE GENOMIC DNA]</scope>
    <source>
        <strain evidence="1 2">NRRL 20438</strain>
    </source>
</reference>
<sequence>MHSLEHSVSFTRSNPNYFFNFTGLLTYNTITMALPDEANTVTGGCSCGAIRYRIAIPHLEDRPLHPMAPPSSNTRLPQAITCHCNDCRRSTGAFLSPAMVDIPAPMLTVSSISPSSESTIVSGRFLDVLADDYDAEKADADRPPYVPGTKSLLAGEESKTWIRFYHSTSCSKALSRSFCGRCGTPICFHFKLIPEYCHEGNMPKDFEDLFHIYLGTVDREFLDKEWFIPDMEVNFKFGITFGKAVSATAKGLREVPKVQAFDGEVSKEELQKLAV</sequence>
<dbReference type="Gene3D" id="3.90.1590.10">
    <property type="entry name" value="glutathione-dependent formaldehyde- activating enzyme (gfa)"/>
    <property type="match status" value="1"/>
</dbReference>
<keyword evidence="2" id="KW-1185">Reference proteome</keyword>
<gene>
    <name evidence="1" type="ORF">CDV31_014747</name>
</gene>
<dbReference type="PANTHER" id="PTHR33337">
    <property type="entry name" value="GFA DOMAIN-CONTAINING PROTEIN"/>
    <property type="match status" value="1"/>
</dbReference>
<dbReference type="AlphaFoldDB" id="A0A428SU74"/>
<proteinExistence type="predicted"/>